<feature type="transmembrane region" description="Helical" evidence="1">
    <location>
        <begin position="159"/>
        <end position="178"/>
    </location>
</feature>
<feature type="transmembrane region" description="Helical" evidence="1">
    <location>
        <begin position="91"/>
        <end position="114"/>
    </location>
</feature>
<keyword evidence="1" id="KW-1133">Transmembrane helix</keyword>
<keyword evidence="1" id="KW-0472">Membrane</keyword>
<organism evidence="2 3">
    <name type="scientific">Neoroseomonas eburnea</name>
    <dbReference type="NCBI Taxonomy" id="1346889"/>
    <lineage>
        <taxon>Bacteria</taxon>
        <taxon>Pseudomonadati</taxon>
        <taxon>Pseudomonadota</taxon>
        <taxon>Alphaproteobacteria</taxon>
        <taxon>Acetobacterales</taxon>
        <taxon>Acetobacteraceae</taxon>
        <taxon>Neoroseomonas</taxon>
    </lineage>
</organism>
<feature type="transmembrane region" description="Helical" evidence="1">
    <location>
        <begin position="27"/>
        <end position="46"/>
    </location>
</feature>
<keyword evidence="1" id="KW-0812">Transmembrane</keyword>
<dbReference type="Proteomes" id="UP001138709">
    <property type="component" value="Unassembled WGS sequence"/>
</dbReference>
<evidence type="ECO:0000313" key="2">
    <source>
        <dbReference type="EMBL" id="MBR0679394.1"/>
    </source>
</evidence>
<reference evidence="2" key="2">
    <citation type="journal article" date="2021" name="Syst. Appl. Microbiol.">
        <title>Roseomonas hellenica sp. nov., isolated from roots of wild-growing Alkanna tinctoria.</title>
        <authorList>
            <person name="Rat A."/>
            <person name="Naranjo H.D."/>
            <person name="Lebbe L."/>
            <person name="Cnockaert M."/>
            <person name="Krigas N."/>
            <person name="Grigoriadou K."/>
            <person name="Maloupa E."/>
            <person name="Willems A."/>
        </authorList>
    </citation>
    <scope>NUCLEOTIDE SEQUENCE</scope>
    <source>
        <strain evidence="2">LMG 31228</strain>
    </source>
</reference>
<feature type="transmembrane region" description="Helical" evidence="1">
    <location>
        <begin position="184"/>
        <end position="205"/>
    </location>
</feature>
<dbReference type="EMBL" id="JAAEDL010000002">
    <property type="protein sequence ID" value="MBR0679394.1"/>
    <property type="molecule type" value="Genomic_DNA"/>
</dbReference>
<feature type="transmembrane region" description="Helical" evidence="1">
    <location>
        <begin position="120"/>
        <end position="147"/>
    </location>
</feature>
<keyword evidence="3" id="KW-1185">Reference proteome</keyword>
<proteinExistence type="predicted"/>
<evidence type="ECO:0000313" key="3">
    <source>
        <dbReference type="Proteomes" id="UP001138709"/>
    </source>
</evidence>
<accession>A0A9X9X6Q8</accession>
<name>A0A9X9X6Q8_9PROT</name>
<dbReference type="InterPro" id="IPR009495">
    <property type="entry name" value="NrsF"/>
</dbReference>
<dbReference type="AlphaFoldDB" id="A0A9X9X6Q8"/>
<comment type="caution">
    <text evidence="2">The sequence shown here is derived from an EMBL/GenBank/DDBJ whole genome shotgun (WGS) entry which is preliminary data.</text>
</comment>
<evidence type="ECO:0000256" key="1">
    <source>
        <dbReference type="SAM" id="Phobius"/>
    </source>
</evidence>
<sequence length="220" mass="23222">METEELIGRLTAGLRPVRRLPHPLRRAATWIGFALAVIAVFVAAFGPRQDLMERLQRPHEVAQLLFCLATGVLAAIAAFELSLPDRSARWVLLPLPAAAAWVASLGMGCLADIARMGPQALVFGASWGCFRFIVLMGVPLALSLVWMLRHAGPIRPVPVAALGGLAGAALSAVGLSIFHHLDAALMVLAWHGGTTLLVVAGFLLAGRAWGARSMPGFTAA</sequence>
<dbReference type="Pfam" id="PF06532">
    <property type="entry name" value="NrsF"/>
    <property type="match status" value="1"/>
</dbReference>
<gene>
    <name evidence="2" type="ORF">GXW74_02755</name>
</gene>
<dbReference type="RefSeq" id="WP_211844752.1">
    <property type="nucleotide sequence ID" value="NZ_JAAEDL010000002.1"/>
</dbReference>
<reference evidence="2" key="1">
    <citation type="submission" date="2020-01" db="EMBL/GenBank/DDBJ databases">
        <authorList>
            <person name="Rat A."/>
        </authorList>
    </citation>
    <scope>NUCLEOTIDE SEQUENCE</scope>
    <source>
        <strain evidence="2">LMG 31228</strain>
    </source>
</reference>
<feature type="transmembrane region" description="Helical" evidence="1">
    <location>
        <begin position="61"/>
        <end position="79"/>
    </location>
</feature>
<protein>
    <submittedName>
        <fullName evidence="2">DUF1109 domain-containing protein</fullName>
    </submittedName>
</protein>